<dbReference type="Gene3D" id="3.30.700.10">
    <property type="entry name" value="Glycoprotein, Type 4 Pilin"/>
    <property type="match status" value="1"/>
</dbReference>
<dbReference type="InterPro" id="IPR012902">
    <property type="entry name" value="N_methyl_site"/>
</dbReference>
<dbReference type="NCBIfam" id="TIGR02532">
    <property type="entry name" value="IV_pilin_GFxxxE"/>
    <property type="match status" value="1"/>
</dbReference>
<keyword evidence="3" id="KW-1185">Reference proteome</keyword>
<evidence type="ECO:0000313" key="3">
    <source>
        <dbReference type="Proteomes" id="UP000318081"/>
    </source>
</evidence>
<dbReference type="InterPro" id="IPR011453">
    <property type="entry name" value="DUF1559"/>
</dbReference>
<protein>
    <recommendedName>
        <fullName evidence="1">DUF1559 domain-containing protein</fullName>
    </recommendedName>
</protein>
<dbReference type="SUPFAM" id="SSF54523">
    <property type="entry name" value="Pili subunits"/>
    <property type="match status" value="1"/>
</dbReference>
<dbReference type="InterPro" id="IPR027558">
    <property type="entry name" value="Pre_pil_HX9DG_C"/>
</dbReference>
<dbReference type="RefSeq" id="WP_145220170.1">
    <property type="nucleotide sequence ID" value="NZ_CP036432.1"/>
</dbReference>
<proteinExistence type="predicted"/>
<evidence type="ECO:0000259" key="1">
    <source>
        <dbReference type="Pfam" id="PF07596"/>
    </source>
</evidence>
<dbReference type="Pfam" id="PF07963">
    <property type="entry name" value="N_methyl"/>
    <property type="match status" value="1"/>
</dbReference>
<dbReference type="Pfam" id="PF07596">
    <property type="entry name" value="SBP_bac_10"/>
    <property type="match status" value="1"/>
</dbReference>
<dbReference type="EMBL" id="CP036432">
    <property type="protein sequence ID" value="QDV88100.1"/>
    <property type="molecule type" value="Genomic_DNA"/>
</dbReference>
<reference evidence="2 3" key="1">
    <citation type="submission" date="2019-02" db="EMBL/GenBank/DDBJ databases">
        <title>Deep-cultivation of Planctomycetes and their phenomic and genomic characterization uncovers novel biology.</title>
        <authorList>
            <person name="Wiegand S."/>
            <person name="Jogler M."/>
            <person name="Boedeker C."/>
            <person name="Pinto D."/>
            <person name="Vollmers J."/>
            <person name="Rivas-Marin E."/>
            <person name="Kohn T."/>
            <person name="Peeters S.H."/>
            <person name="Heuer A."/>
            <person name="Rast P."/>
            <person name="Oberbeckmann S."/>
            <person name="Bunk B."/>
            <person name="Jeske O."/>
            <person name="Meyerdierks A."/>
            <person name="Storesund J.E."/>
            <person name="Kallscheuer N."/>
            <person name="Luecker S."/>
            <person name="Lage O.M."/>
            <person name="Pohl T."/>
            <person name="Merkel B.J."/>
            <person name="Hornburger P."/>
            <person name="Mueller R.-W."/>
            <person name="Bruemmer F."/>
            <person name="Labrenz M."/>
            <person name="Spormann A.M."/>
            <person name="Op den Camp H."/>
            <person name="Overmann J."/>
            <person name="Amann R."/>
            <person name="Jetten M.S.M."/>
            <person name="Mascher T."/>
            <person name="Medema M.H."/>
            <person name="Devos D.P."/>
            <person name="Kaster A.-K."/>
            <person name="Ovreas L."/>
            <person name="Rohde M."/>
            <person name="Galperin M.Y."/>
            <person name="Jogler C."/>
        </authorList>
    </citation>
    <scope>NUCLEOTIDE SEQUENCE [LARGE SCALE GENOMIC DNA]</scope>
    <source>
        <strain evidence="2 3">TBK1r</strain>
    </source>
</reference>
<dbReference type="InterPro" id="IPR045584">
    <property type="entry name" value="Pilin-like"/>
</dbReference>
<dbReference type="Proteomes" id="UP000318081">
    <property type="component" value="Chromosome"/>
</dbReference>
<organism evidence="2 3">
    <name type="scientific">Stieleria magnilauensis</name>
    <dbReference type="NCBI Taxonomy" id="2527963"/>
    <lineage>
        <taxon>Bacteria</taxon>
        <taxon>Pseudomonadati</taxon>
        <taxon>Planctomycetota</taxon>
        <taxon>Planctomycetia</taxon>
        <taxon>Pirellulales</taxon>
        <taxon>Pirellulaceae</taxon>
        <taxon>Stieleria</taxon>
    </lineage>
</organism>
<name>A0ABX5Y2W5_9BACT</name>
<dbReference type="NCBIfam" id="TIGR04294">
    <property type="entry name" value="pre_pil_HX9DG"/>
    <property type="match status" value="1"/>
</dbReference>
<dbReference type="PANTHER" id="PTHR30093">
    <property type="entry name" value="GENERAL SECRETION PATHWAY PROTEIN G"/>
    <property type="match status" value="1"/>
</dbReference>
<dbReference type="PANTHER" id="PTHR30093:SF2">
    <property type="entry name" value="TYPE II SECRETION SYSTEM PROTEIN H"/>
    <property type="match status" value="1"/>
</dbReference>
<feature type="domain" description="DUF1559" evidence="1">
    <location>
        <begin position="30"/>
        <end position="259"/>
    </location>
</feature>
<gene>
    <name evidence="2" type="ORF">TBK1r_71320</name>
</gene>
<accession>A0ABX5Y2W5</accession>
<sequence length="280" mass="30872">MKRNAFTLVELLVVIAIIGVLVGLLLPAVQAAREAARRMSCSNNMVQIALSVHHYEFSMEHLPDGVTDDQGPIRNEENAGNHIGWMTRILPYIEQQAAFTKLDFNKSAYSPENAEVRSYSIPAYRCPSNPMVFGRDRTNPVGTSDYAGCYHDVEAPIDADNNGIFFLNSALRFAQITDGSSNTIMVGEHLGDKDALGWITGTRATLRNTGEFVDRTYSDLMDQELGALEVGGFDSYHAGGGNFAMADGSVIFLTHGIDEQVYRYLGNRSDGELIDETDRY</sequence>
<evidence type="ECO:0000313" key="2">
    <source>
        <dbReference type="EMBL" id="QDV88100.1"/>
    </source>
</evidence>